<evidence type="ECO:0000256" key="6">
    <source>
        <dbReference type="ARBA" id="ARBA00022989"/>
    </source>
</evidence>
<keyword evidence="7 8" id="KW-0472">Membrane</keyword>
<proteinExistence type="inferred from homology"/>
<dbReference type="InterPro" id="IPR003784">
    <property type="entry name" value="BioY"/>
</dbReference>
<comment type="subcellular location">
    <subcellularLocation>
        <location evidence="1 8">Cell membrane</location>
        <topology evidence="1 8">Multi-pass membrane protein</topology>
    </subcellularLocation>
</comment>
<dbReference type="Pfam" id="PF02632">
    <property type="entry name" value="BioY"/>
    <property type="match status" value="1"/>
</dbReference>
<evidence type="ECO:0000313" key="10">
    <source>
        <dbReference type="EMBL" id="EOT83708.1"/>
    </source>
</evidence>
<evidence type="ECO:0000256" key="3">
    <source>
        <dbReference type="ARBA" id="ARBA00022448"/>
    </source>
</evidence>
<dbReference type="EMBL" id="ASWO01000005">
    <property type="protein sequence ID" value="EOT83708.1"/>
    <property type="molecule type" value="Genomic_DNA"/>
</dbReference>
<comment type="caution">
    <text evidence="10">The sequence shown here is derived from an EMBL/GenBank/DDBJ whole genome shotgun (WGS) entry which is preliminary data.</text>
</comment>
<name>S0P4G1_9ENTE</name>
<dbReference type="RefSeq" id="WP_016185699.1">
    <property type="nucleotide sequence ID" value="NZ_ASWO01000005.1"/>
</dbReference>
<dbReference type="GO" id="GO:0015225">
    <property type="term" value="F:biotin transmembrane transporter activity"/>
    <property type="evidence" value="ECO:0007669"/>
    <property type="project" value="UniProtKB-UniRule"/>
</dbReference>
<dbReference type="AlphaFoldDB" id="S0P4G1"/>
<dbReference type="GO" id="GO:0005886">
    <property type="term" value="C:plasma membrane"/>
    <property type="evidence" value="ECO:0007669"/>
    <property type="project" value="UniProtKB-SubCell"/>
</dbReference>
<dbReference type="eggNOG" id="COG1268">
    <property type="taxonomic scope" value="Bacteria"/>
</dbReference>
<keyword evidence="6 9" id="KW-1133">Transmembrane helix</keyword>
<evidence type="ECO:0000256" key="4">
    <source>
        <dbReference type="ARBA" id="ARBA00022475"/>
    </source>
</evidence>
<dbReference type="PANTHER" id="PTHR34295">
    <property type="entry name" value="BIOTIN TRANSPORTER BIOY"/>
    <property type="match status" value="1"/>
</dbReference>
<feature type="transmembrane region" description="Helical" evidence="9">
    <location>
        <begin position="113"/>
        <end position="135"/>
    </location>
</feature>
<feature type="transmembrane region" description="Helical" evidence="9">
    <location>
        <begin position="78"/>
        <end position="101"/>
    </location>
</feature>
<dbReference type="PATRIC" id="fig|1140003.3.peg.1203"/>
<evidence type="ECO:0000256" key="1">
    <source>
        <dbReference type="ARBA" id="ARBA00004651"/>
    </source>
</evidence>
<keyword evidence="11" id="KW-1185">Reference proteome</keyword>
<dbReference type="STRING" id="1140003.OMY_01247"/>
<evidence type="ECO:0000256" key="5">
    <source>
        <dbReference type="ARBA" id="ARBA00022692"/>
    </source>
</evidence>
<evidence type="ECO:0000313" key="11">
    <source>
        <dbReference type="Proteomes" id="UP000015961"/>
    </source>
</evidence>
<accession>S0P4G1</accession>
<comment type="similarity">
    <text evidence="2 8">Belongs to the BioY family.</text>
</comment>
<organism evidence="10 11">
    <name type="scientific">Enterococcus sulfureus ATCC 49903</name>
    <dbReference type="NCBI Taxonomy" id="1140003"/>
    <lineage>
        <taxon>Bacteria</taxon>
        <taxon>Bacillati</taxon>
        <taxon>Bacillota</taxon>
        <taxon>Bacilli</taxon>
        <taxon>Lactobacillales</taxon>
        <taxon>Enterococcaceae</taxon>
        <taxon>Enterococcus</taxon>
    </lineage>
</organism>
<reference evidence="10 11" key="1">
    <citation type="submission" date="2013-03" db="EMBL/GenBank/DDBJ databases">
        <title>The Genome Sequence of Enterococcus sulfureus ATCC_49903 (PacBio/Illumina hybrid assembly).</title>
        <authorList>
            <consortium name="The Broad Institute Genomics Platform"/>
            <consortium name="The Broad Institute Genome Sequencing Center for Infectious Disease"/>
            <person name="Earl A."/>
            <person name="Russ C."/>
            <person name="Gilmore M."/>
            <person name="Surin D."/>
            <person name="Walker B."/>
            <person name="Young S."/>
            <person name="Zeng Q."/>
            <person name="Gargeya S."/>
            <person name="Fitzgerald M."/>
            <person name="Haas B."/>
            <person name="Abouelleil A."/>
            <person name="Allen A.W."/>
            <person name="Alvarado L."/>
            <person name="Arachchi H.M."/>
            <person name="Berlin A.M."/>
            <person name="Chapman S.B."/>
            <person name="Gainer-Dewar J."/>
            <person name="Goldberg J."/>
            <person name="Griggs A."/>
            <person name="Gujja S."/>
            <person name="Hansen M."/>
            <person name="Howarth C."/>
            <person name="Imamovic A."/>
            <person name="Ireland A."/>
            <person name="Larimer J."/>
            <person name="McCowan C."/>
            <person name="Murphy C."/>
            <person name="Pearson M."/>
            <person name="Poon T.W."/>
            <person name="Priest M."/>
            <person name="Roberts A."/>
            <person name="Saif S."/>
            <person name="Shea T."/>
            <person name="Sisk P."/>
            <person name="Sykes S."/>
            <person name="Wortman J."/>
            <person name="Nusbaum C."/>
            <person name="Birren B."/>
        </authorList>
    </citation>
    <scope>NUCLEOTIDE SEQUENCE [LARGE SCALE GENOMIC DNA]</scope>
    <source>
        <strain evidence="10 11">ATCC 49903</strain>
    </source>
</reference>
<evidence type="ECO:0000256" key="9">
    <source>
        <dbReference type="SAM" id="Phobius"/>
    </source>
</evidence>
<dbReference type="Gene3D" id="1.10.1760.20">
    <property type="match status" value="1"/>
</dbReference>
<keyword evidence="4 8" id="KW-1003">Cell membrane</keyword>
<sequence>MKTRTITAIAMMIAIIIILGFIPPIPLGILPVPLVFQNLGIMLAGILLGARKGTLTILLFLVLVALGFPILSGGSGGVAVFAGVTVGYLVSWVFSATLIGLNQKAFLATTHFFKQFLIIWLPGVLFVDIMGSIGLSLMTGMPLLQALLSNLVFIPGDTIKAFVVVIIARRLLSLSFFKQL</sequence>
<protein>
    <recommendedName>
        <fullName evidence="8">Biotin transporter</fullName>
    </recommendedName>
</protein>
<feature type="transmembrane region" description="Helical" evidence="9">
    <location>
        <begin position="55"/>
        <end position="72"/>
    </location>
</feature>
<evidence type="ECO:0000256" key="2">
    <source>
        <dbReference type="ARBA" id="ARBA00010692"/>
    </source>
</evidence>
<dbReference type="Proteomes" id="UP000015961">
    <property type="component" value="Unassembled WGS sequence"/>
</dbReference>
<dbReference type="OrthoDB" id="9803495at2"/>
<evidence type="ECO:0000256" key="8">
    <source>
        <dbReference type="PIRNR" id="PIRNR016661"/>
    </source>
</evidence>
<gene>
    <name evidence="10" type="ORF">I573_01433</name>
</gene>
<keyword evidence="5 9" id="KW-0812">Transmembrane</keyword>
<dbReference type="PIRSF" id="PIRSF016661">
    <property type="entry name" value="BioY"/>
    <property type="match status" value="1"/>
</dbReference>
<dbReference type="PANTHER" id="PTHR34295:SF4">
    <property type="entry name" value="BIOTIN TRANSPORTER BIOY-RELATED"/>
    <property type="match status" value="1"/>
</dbReference>
<feature type="transmembrane region" description="Helical" evidence="9">
    <location>
        <begin position="147"/>
        <end position="168"/>
    </location>
</feature>
<keyword evidence="3 8" id="KW-0813">Transport</keyword>
<evidence type="ECO:0000256" key="7">
    <source>
        <dbReference type="ARBA" id="ARBA00023136"/>
    </source>
</evidence>